<dbReference type="Proteomes" id="UP000230709">
    <property type="component" value="Chromosome"/>
</dbReference>
<protein>
    <submittedName>
        <fullName evidence="1">Uncharacterized protein</fullName>
    </submittedName>
</protein>
<gene>
    <name evidence="1" type="ORF">CQW49_04310</name>
</gene>
<evidence type="ECO:0000313" key="1">
    <source>
        <dbReference type="EMBL" id="ATQ67202.1"/>
    </source>
</evidence>
<keyword evidence="2" id="KW-1185">Reference proteome</keyword>
<dbReference type="AlphaFoldDB" id="A0A2D2CWQ6"/>
<dbReference type="EMBL" id="CP023737">
    <property type="protein sequence ID" value="ATQ67202.1"/>
    <property type="molecule type" value="Genomic_DNA"/>
</dbReference>
<reference evidence="2" key="1">
    <citation type="submission" date="2017-10" db="EMBL/GenBank/DDBJ databases">
        <title>Completed PacBio SMRT sequence of Methylosinus trichosporium OB3b reveals presence of a third large plasmid.</title>
        <authorList>
            <person name="Charles T.C."/>
            <person name="Lynch M.D.J."/>
            <person name="Heil J.R."/>
            <person name="Cheng J."/>
        </authorList>
    </citation>
    <scope>NUCLEOTIDE SEQUENCE [LARGE SCALE GENOMIC DNA]</scope>
    <source>
        <strain evidence="2">OB3b</strain>
    </source>
</reference>
<dbReference type="KEGG" id="mtw:CQW49_04310"/>
<dbReference type="PROSITE" id="PS51257">
    <property type="entry name" value="PROKAR_LIPOPROTEIN"/>
    <property type="match status" value="1"/>
</dbReference>
<evidence type="ECO:0000313" key="2">
    <source>
        <dbReference type="Proteomes" id="UP000230709"/>
    </source>
</evidence>
<organism evidence="1 2">
    <name type="scientific">Methylosinus trichosporium (strain ATCC 35070 / NCIMB 11131 / UNIQEM 75 / OB3b)</name>
    <dbReference type="NCBI Taxonomy" id="595536"/>
    <lineage>
        <taxon>Bacteria</taxon>
        <taxon>Pseudomonadati</taxon>
        <taxon>Pseudomonadota</taxon>
        <taxon>Alphaproteobacteria</taxon>
        <taxon>Hyphomicrobiales</taxon>
        <taxon>Methylocystaceae</taxon>
        <taxon>Methylosinus</taxon>
    </lineage>
</organism>
<sequence>MILARYRDNFPISPLIVFLACTLLFACGVIRWVAGAADEASGAASMRRTSNSCGHLEAIR</sequence>
<name>A0A2D2CWQ6_METT3</name>
<accession>A0A2D2CWQ6</accession>
<proteinExistence type="predicted"/>